<name>A0ABV8SZ56_9GAMM</name>
<evidence type="ECO:0000313" key="13">
    <source>
        <dbReference type="EMBL" id="MFC4312891.1"/>
    </source>
</evidence>
<keyword evidence="6 8" id="KW-0472">Membrane</keyword>
<evidence type="ECO:0000256" key="2">
    <source>
        <dbReference type="ARBA" id="ARBA00022448"/>
    </source>
</evidence>
<feature type="domain" description="TonB-dependent receptor plug" evidence="12">
    <location>
        <begin position="55"/>
        <end position="166"/>
    </location>
</feature>
<keyword evidence="5 9" id="KW-0798">TonB box</keyword>
<evidence type="ECO:0000256" key="10">
    <source>
        <dbReference type="SAM" id="SignalP"/>
    </source>
</evidence>
<dbReference type="EMBL" id="JBHSDU010000014">
    <property type="protein sequence ID" value="MFC4312891.1"/>
    <property type="molecule type" value="Genomic_DNA"/>
</dbReference>
<evidence type="ECO:0000256" key="3">
    <source>
        <dbReference type="ARBA" id="ARBA00022452"/>
    </source>
</evidence>
<dbReference type="Proteomes" id="UP001595904">
    <property type="component" value="Unassembled WGS sequence"/>
</dbReference>
<dbReference type="InterPro" id="IPR012910">
    <property type="entry name" value="Plug_dom"/>
</dbReference>
<keyword evidence="7 8" id="KW-0998">Cell outer membrane</keyword>
<gene>
    <name evidence="13" type="ORF">ACFPN2_27655</name>
</gene>
<evidence type="ECO:0000256" key="5">
    <source>
        <dbReference type="ARBA" id="ARBA00023077"/>
    </source>
</evidence>
<reference evidence="14" key="1">
    <citation type="journal article" date="2019" name="Int. J. Syst. Evol. Microbiol.">
        <title>The Global Catalogue of Microorganisms (GCM) 10K type strain sequencing project: providing services to taxonomists for standard genome sequencing and annotation.</title>
        <authorList>
            <consortium name="The Broad Institute Genomics Platform"/>
            <consortium name="The Broad Institute Genome Sequencing Center for Infectious Disease"/>
            <person name="Wu L."/>
            <person name="Ma J."/>
        </authorList>
    </citation>
    <scope>NUCLEOTIDE SEQUENCE [LARGE SCALE GENOMIC DNA]</scope>
    <source>
        <strain evidence="14">CGMCC 1.10759</strain>
    </source>
</reference>
<evidence type="ECO:0000256" key="7">
    <source>
        <dbReference type="ARBA" id="ARBA00023237"/>
    </source>
</evidence>
<feature type="domain" description="TonB-dependent receptor-like beta-barrel" evidence="11">
    <location>
        <begin position="411"/>
        <end position="932"/>
    </location>
</feature>
<feature type="signal peptide" evidence="10">
    <location>
        <begin position="1"/>
        <end position="27"/>
    </location>
</feature>
<dbReference type="Pfam" id="PF00593">
    <property type="entry name" value="TonB_dep_Rec_b-barrel"/>
    <property type="match status" value="1"/>
</dbReference>
<dbReference type="PANTHER" id="PTHR47234:SF2">
    <property type="entry name" value="TONB-DEPENDENT RECEPTOR"/>
    <property type="match status" value="1"/>
</dbReference>
<dbReference type="InterPro" id="IPR037066">
    <property type="entry name" value="Plug_dom_sf"/>
</dbReference>
<evidence type="ECO:0000259" key="11">
    <source>
        <dbReference type="Pfam" id="PF00593"/>
    </source>
</evidence>
<dbReference type="InterPro" id="IPR036942">
    <property type="entry name" value="Beta-barrel_TonB_sf"/>
</dbReference>
<evidence type="ECO:0000256" key="8">
    <source>
        <dbReference type="PROSITE-ProRule" id="PRU01360"/>
    </source>
</evidence>
<dbReference type="Pfam" id="PF07715">
    <property type="entry name" value="Plug"/>
    <property type="match status" value="1"/>
</dbReference>
<dbReference type="InterPro" id="IPR039426">
    <property type="entry name" value="TonB-dep_rcpt-like"/>
</dbReference>
<evidence type="ECO:0000256" key="4">
    <source>
        <dbReference type="ARBA" id="ARBA00022692"/>
    </source>
</evidence>
<dbReference type="Gene3D" id="2.40.170.20">
    <property type="entry name" value="TonB-dependent receptor, beta-barrel domain"/>
    <property type="match status" value="1"/>
</dbReference>
<evidence type="ECO:0000259" key="12">
    <source>
        <dbReference type="Pfam" id="PF07715"/>
    </source>
</evidence>
<keyword evidence="2 8" id="KW-0813">Transport</keyword>
<keyword evidence="13" id="KW-0675">Receptor</keyword>
<comment type="caution">
    <text evidence="13">The sequence shown here is derived from an EMBL/GenBank/DDBJ whole genome shotgun (WGS) entry which is preliminary data.</text>
</comment>
<evidence type="ECO:0000256" key="6">
    <source>
        <dbReference type="ARBA" id="ARBA00023136"/>
    </source>
</evidence>
<keyword evidence="10" id="KW-0732">Signal</keyword>
<evidence type="ECO:0000256" key="1">
    <source>
        <dbReference type="ARBA" id="ARBA00004571"/>
    </source>
</evidence>
<keyword evidence="14" id="KW-1185">Reference proteome</keyword>
<sequence>MRTRTRAVAQAASFLAVFSTGVALGQAAEPASTAATQEVEELVVTGSRISRPDYSSSSPIVTFGEDAITQTGTVNIENALNQLPQFVQGQTQSTIGAVALAGRASLNLRGLGEQRNLVLLDGRRLPLSNANAVVDVNLIPQFILEGVETITGGASAVYGSDAMSGVVNFKSKRRVDGVQIDLRSGISDRGDANTTDVGITAGFEISEGRGNVLLSAGYTDRDVLFGKDRDFYQLGVLSSFIANGTYVPSPTNLPTQAALNTVFAQYGVAPGTVLNSRSLGVNDNGTLFGQIGVVNYQGPTTGYFSTTGNNVRQPVTYQEYIVNPMERKSFFGKFDYDVTENIEAYGQFLYNRTTATGQVGWTPTLYVVPTVPVTNPFIPNDLRTILASRPNPTADFTINQRFMGLEARAFPSDFTVGQYIFGVRGDLPFKDWQWDIYGSYDSTDLVETQDKAILNSRMRTLLYAADGGASICAGGFNPFGYTNSTTISQQCRDYLEAETHDYTQLTQTIFEANLKGSLFALPAGDLKFALTLDTRENKFEFDPDPSRENLDIIGTLQTYPAQGSSDVKEAALEFLVPLLKDKAFARRLDLNLGFRVSDYDVSGRVETYKADGMWEPFQGFSFRGGFEHAIRAPNIGELYNRLGAQAQIGSPPGQGDPCDVRSSARTGASSAAVRALCVATGVPSQIADTYQYTTVAIGVINSGNKELTPEEAETITFGAVWRPAFDSQLFSDVSISVDYYDIDISDVIGPVSGGTALSKCYNLDGSNPSYDAANAYCQIIQRNATTGGVDIIATPYFNLGGLRTSGIDAQIDWQFPLGPGSLDVNLVANFTNSYEVQLLQGSAWQEFAGTIDGTQNGGIPLPDWKTLMSLTYRLPNFEAGVRWRHLPSMDDVTAVTRPASPAAGVPAYDLFDLTLAYRLNDGILLRGGVNNLADEEPPIVGGTIGQTQPGTYDILGRYYYAGLQLNF</sequence>
<feature type="chain" id="PRO_5046556386" evidence="10">
    <location>
        <begin position="28"/>
        <end position="967"/>
    </location>
</feature>
<dbReference type="InterPro" id="IPR000531">
    <property type="entry name" value="Beta-barrel_TonB"/>
</dbReference>
<organism evidence="13 14">
    <name type="scientific">Steroidobacter flavus</name>
    <dbReference type="NCBI Taxonomy" id="1842136"/>
    <lineage>
        <taxon>Bacteria</taxon>
        <taxon>Pseudomonadati</taxon>
        <taxon>Pseudomonadota</taxon>
        <taxon>Gammaproteobacteria</taxon>
        <taxon>Steroidobacterales</taxon>
        <taxon>Steroidobacteraceae</taxon>
        <taxon>Steroidobacter</taxon>
    </lineage>
</organism>
<dbReference type="SUPFAM" id="SSF56935">
    <property type="entry name" value="Porins"/>
    <property type="match status" value="1"/>
</dbReference>
<dbReference type="Gene3D" id="2.170.130.10">
    <property type="entry name" value="TonB-dependent receptor, plug domain"/>
    <property type="match status" value="1"/>
</dbReference>
<comment type="similarity">
    <text evidence="8 9">Belongs to the TonB-dependent receptor family.</text>
</comment>
<keyword evidence="3 8" id="KW-1134">Transmembrane beta strand</keyword>
<dbReference type="PROSITE" id="PS52016">
    <property type="entry name" value="TONB_DEPENDENT_REC_3"/>
    <property type="match status" value="1"/>
</dbReference>
<dbReference type="RefSeq" id="WP_380602673.1">
    <property type="nucleotide sequence ID" value="NZ_JBHSDU010000014.1"/>
</dbReference>
<comment type="subcellular location">
    <subcellularLocation>
        <location evidence="1 8">Cell outer membrane</location>
        <topology evidence="1 8">Multi-pass membrane protein</topology>
    </subcellularLocation>
</comment>
<evidence type="ECO:0000256" key="9">
    <source>
        <dbReference type="RuleBase" id="RU003357"/>
    </source>
</evidence>
<protein>
    <submittedName>
        <fullName evidence="13">TonB-dependent receptor domain-containing protein</fullName>
    </submittedName>
</protein>
<accession>A0ABV8SZ56</accession>
<keyword evidence="4 8" id="KW-0812">Transmembrane</keyword>
<proteinExistence type="inferred from homology"/>
<dbReference type="PANTHER" id="PTHR47234">
    <property type="match status" value="1"/>
</dbReference>
<evidence type="ECO:0000313" key="14">
    <source>
        <dbReference type="Proteomes" id="UP001595904"/>
    </source>
</evidence>